<evidence type="ECO:0000256" key="7">
    <source>
        <dbReference type="ARBA" id="ARBA00038129"/>
    </source>
</evidence>
<keyword evidence="2" id="KW-0805">Transcription regulation</keyword>
<dbReference type="GO" id="GO:0046982">
    <property type="term" value="F:protein heterodimerization activity"/>
    <property type="evidence" value="ECO:0007669"/>
    <property type="project" value="InterPro"/>
</dbReference>
<feature type="region of interest" description="Disordered" evidence="9">
    <location>
        <begin position="1"/>
        <end position="26"/>
    </location>
</feature>
<dbReference type="GO" id="GO:0005634">
    <property type="term" value="C:nucleus"/>
    <property type="evidence" value="ECO:0007669"/>
    <property type="project" value="UniProtKB-SubCell"/>
</dbReference>
<evidence type="ECO:0000313" key="12">
    <source>
        <dbReference type="Proteomes" id="UP000188268"/>
    </source>
</evidence>
<dbReference type="InterPro" id="IPR050568">
    <property type="entry name" value="Transcr_DNA_Rep_Reg"/>
</dbReference>
<dbReference type="CDD" id="cd22908">
    <property type="entry name" value="HFD_NFYC-like"/>
    <property type="match status" value="1"/>
</dbReference>
<keyword evidence="4" id="KW-0804">Transcription</keyword>
<dbReference type="EMBL" id="AWWV01010315">
    <property type="protein sequence ID" value="OMO80285.1"/>
    <property type="molecule type" value="Genomic_DNA"/>
</dbReference>
<sequence>MDLNQAIEFDPSSTSSPQNNEFVPMTPLVLPSDQPPKEDVEEVQNSRLQLQKRSLALFWYQQMMDMQNLSAFKNSHQLPLARIKKIMKSNKAVKMISAETPILFSKACELFIMELTVRAWLRTEEAKRRTLQRCDIARAISQADTLDFLDGVIKLKNHKDNGGNPAENDCHPVNQVQFPLLDMNTEMIMRSPELQQLMMKIPMSSTQFNYGSASKGVEPAEKEK</sequence>
<dbReference type="Gene3D" id="1.10.20.10">
    <property type="entry name" value="Histone, subunit A"/>
    <property type="match status" value="1"/>
</dbReference>
<comment type="caution">
    <text evidence="11">The sequence shown here is derived from an EMBL/GenBank/DDBJ whole genome shotgun (WGS) entry which is preliminary data.</text>
</comment>
<feature type="compositionally biased region" description="Polar residues" evidence="9">
    <location>
        <begin position="11"/>
        <end position="21"/>
    </location>
</feature>
<proteinExistence type="inferred from homology"/>
<keyword evidence="5" id="KW-0539">Nucleus</keyword>
<evidence type="ECO:0000256" key="5">
    <source>
        <dbReference type="ARBA" id="ARBA00023242"/>
    </source>
</evidence>
<evidence type="ECO:0000259" key="10">
    <source>
        <dbReference type="Pfam" id="PF00125"/>
    </source>
</evidence>
<dbReference type="FunFam" id="1.10.20.10:FF:000062">
    <property type="entry name" value="Nuclear transcription factor Y subunit C"/>
    <property type="match status" value="1"/>
</dbReference>
<comment type="subcellular location">
    <subcellularLocation>
        <location evidence="1">Nucleus</location>
    </subcellularLocation>
</comment>
<evidence type="ECO:0000256" key="6">
    <source>
        <dbReference type="ARBA" id="ARBA00025911"/>
    </source>
</evidence>
<evidence type="ECO:0000256" key="4">
    <source>
        <dbReference type="ARBA" id="ARBA00023163"/>
    </source>
</evidence>
<evidence type="ECO:0000256" key="9">
    <source>
        <dbReference type="SAM" id="MobiDB-lite"/>
    </source>
</evidence>
<dbReference type="InterPro" id="IPR007125">
    <property type="entry name" value="H2A/H2B/H3"/>
</dbReference>
<dbReference type="STRING" id="210143.A0A1R3ICK4"/>
<dbReference type="Gramene" id="OMO80285">
    <property type="protein sequence ID" value="OMO80285"/>
    <property type="gene ID" value="CCACVL1_13071"/>
</dbReference>
<feature type="domain" description="Core Histone H2A/H2B/H3" evidence="10">
    <location>
        <begin position="74"/>
        <end position="140"/>
    </location>
</feature>
<dbReference type="OMA" id="MDENSHE"/>
<dbReference type="PANTHER" id="PTHR10252:SF124">
    <property type="entry name" value="NUCLEAR TRANSCRIPTION FACTOR Y SUBUNIT C-10"/>
    <property type="match status" value="1"/>
</dbReference>
<keyword evidence="3" id="KW-0238">DNA-binding</keyword>
<dbReference type="OrthoDB" id="1272441at2759"/>
<dbReference type="SUPFAM" id="SSF47113">
    <property type="entry name" value="Histone-fold"/>
    <property type="match status" value="1"/>
</dbReference>
<dbReference type="Pfam" id="PF00125">
    <property type="entry name" value="Histone"/>
    <property type="match status" value="1"/>
</dbReference>
<accession>A0A1R3ICK4</accession>
<dbReference type="PANTHER" id="PTHR10252">
    <property type="entry name" value="HISTONE-LIKE TRANSCRIPTION FACTOR CCAAT-RELATED"/>
    <property type="match status" value="1"/>
</dbReference>
<dbReference type="AlphaFoldDB" id="A0A1R3ICK4"/>
<organism evidence="11 12">
    <name type="scientific">Corchorus capsularis</name>
    <name type="common">Jute</name>
    <dbReference type="NCBI Taxonomy" id="210143"/>
    <lineage>
        <taxon>Eukaryota</taxon>
        <taxon>Viridiplantae</taxon>
        <taxon>Streptophyta</taxon>
        <taxon>Embryophyta</taxon>
        <taxon>Tracheophyta</taxon>
        <taxon>Spermatophyta</taxon>
        <taxon>Magnoliopsida</taxon>
        <taxon>eudicotyledons</taxon>
        <taxon>Gunneridae</taxon>
        <taxon>Pentapetalae</taxon>
        <taxon>rosids</taxon>
        <taxon>malvids</taxon>
        <taxon>Malvales</taxon>
        <taxon>Malvaceae</taxon>
        <taxon>Grewioideae</taxon>
        <taxon>Apeibeae</taxon>
        <taxon>Corchorus</taxon>
    </lineage>
</organism>
<evidence type="ECO:0000313" key="11">
    <source>
        <dbReference type="EMBL" id="OMO80285.1"/>
    </source>
</evidence>
<keyword evidence="12" id="KW-1185">Reference proteome</keyword>
<evidence type="ECO:0000256" key="2">
    <source>
        <dbReference type="ARBA" id="ARBA00023015"/>
    </source>
</evidence>
<comment type="subunit">
    <text evidence="6">Heterotrimeric transcription factor composed of three components, NF-YA, NF-YB and NF-YC. NF-YB and NF-YC must interact and dimerize for NF-YA association and DNA binding.</text>
</comment>
<comment type="function">
    <text evidence="8">Stimulates the transcription of various genes by recognizing and binding to a CCAAT motif in promoters.</text>
</comment>
<name>A0A1R3ICK4_COCAP</name>
<dbReference type="GO" id="GO:0000976">
    <property type="term" value="F:transcription cis-regulatory region binding"/>
    <property type="evidence" value="ECO:0007669"/>
    <property type="project" value="TreeGrafter"/>
</dbReference>
<evidence type="ECO:0000256" key="8">
    <source>
        <dbReference type="ARBA" id="ARBA00059992"/>
    </source>
</evidence>
<evidence type="ECO:0000256" key="1">
    <source>
        <dbReference type="ARBA" id="ARBA00004123"/>
    </source>
</evidence>
<gene>
    <name evidence="11" type="ORF">CCACVL1_13071</name>
</gene>
<dbReference type="InterPro" id="IPR009072">
    <property type="entry name" value="Histone-fold"/>
</dbReference>
<reference evidence="11 12" key="1">
    <citation type="submission" date="2013-09" db="EMBL/GenBank/DDBJ databases">
        <title>Corchorus capsularis genome sequencing.</title>
        <authorList>
            <person name="Alam M."/>
            <person name="Haque M.S."/>
            <person name="Islam M.S."/>
            <person name="Emdad E.M."/>
            <person name="Islam M.M."/>
            <person name="Ahmed B."/>
            <person name="Halim A."/>
            <person name="Hossen Q.M.M."/>
            <person name="Hossain M.Z."/>
            <person name="Ahmed R."/>
            <person name="Khan M.M."/>
            <person name="Islam R."/>
            <person name="Rashid M.M."/>
            <person name="Khan S.A."/>
            <person name="Rahman M.S."/>
            <person name="Alam M."/>
        </authorList>
    </citation>
    <scope>NUCLEOTIDE SEQUENCE [LARGE SCALE GENOMIC DNA]</scope>
    <source>
        <strain evidence="12">cv. CVL-1</strain>
        <tissue evidence="11">Whole seedling</tissue>
    </source>
</reference>
<dbReference type="GO" id="GO:0006355">
    <property type="term" value="P:regulation of DNA-templated transcription"/>
    <property type="evidence" value="ECO:0007669"/>
    <property type="project" value="TreeGrafter"/>
</dbReference>
<evidence type="ECO:0000256" key="3">
    <source>
        <dbReference type="ARBA" id="ARBA00023125"/>
    </source>
</evidence>
<comment type="similarity">
    <text evidence="7">Belongs to the NFYC/HAP5 subunit family.</text>
</comment>
<protein>
    <submittedName>
        <fullName evidence="11">Transcription factor CBF/NF-Y/archaeal histone</fullName>
    </submittedName>
</protein>
<dbReference type="Proteomes" id="UP000188268">
    <property type="component" value="Unassembled WGS sequence"/>
</dbReference>